<dbReference type="InterPro" id="IPR019533">
    <property type="entry name" value="Peptidase_S26"/>
</dbReference>
<protein>
    <submittedName>
        <fullName evidence="7">Conjugative transfer signal peptidase TraF</fullName>
    </submittedName>
</protein>
<dbReference type="GO" id="GO:0004252">
    <property type="term" value="F:serine-type endopeptidase activity"/>
    <property type="evidence" value="ECO:0007669"/>
    <property type="project" value="InterPro"/>
</dbReference>
<evidence type="ECO:0000256" key="1">
    <source>
        <dbReference type="ARBA" id="ARBA00004418"/>
    </source>
</evidence>
<accession>A0AA42I082</accession>
<dbReference type="NCBIfam" id="TIGR02771">
    <property type="entry name" value="TraF_Ti"/>
    <property type="match status" value="1"/>
</dbReference>
<dbReference type="AlphaFoldDB" id="A0AA42I082"/>
<keyword evidence="5" id="KW-0184">Conjugation</keyword>
<dbReference type="Proteomes" id="UP001158297">
    <property type="component" value="Unassembled WGS sequence"/>
</dbReference>
<sequence length="184" mass="19741">MKRKTIGLALLPGAMFISLMAVGAALGYRVNITQSLPLGLWKVTDQAAQGAYVEFCAPAQFAELVRERGYLPHGSCPQGLAPMLKPVAARAGDTVTIDAKGMAINGLQVIDGPLPTTDSKGRPLQPVAPGTYRIEPGALWVLSTYNPRSLDSRYIGPIQADTVIAGMTPVFVFNQKENYALDRR</sequence>
<dbReference type="Gene3D" id="2.10.109.10">
    <property type="entry name" value="Umud Fragment, subunit A"/>
    <property type="match status" value="1"/>
</dbReference>
<gene>
    <name evidence="7" type="primary">traF</name>
    <name evidence="7" type="ORF">N7330_17790</name>
</gene>
<keyword evidence="4" id="KW-0574">Periplasm</keyword>
<comment type="subcellular location">
    <subcellularLocation>
        <location evidence="1">Periplasm</location>
    </subcellularLocation>
</comment>
<evidence type="ECO:0000256" key="5">
    <source>
        <dbReference type="ARBA" id="ARBA00022971"/>
    </source>
</evidence>
<dbReference type="Pfam" id="PF10502">
    <property type="entry name" value="Peptidase_S26"/>
    <property type="match status" value="1"/>
</dbReference>
<dbReference type="GO" id="GO:0006465">
    <property type="term" value="P:signal peptide processing"/>
    <property type="evidence" value="ECO:0007669"/>
    <property type="project" value="InterPro"/>
</dbReference>
<dbReference type="InterPro" id="IPR014139">
    <property type="entry name" value="Peptidase_S26C_TraF"/>
</dbReference>
<dbReference type="GO" id="GO:0042597">
    <property type="term" value="C:periplasmic space"/>
    <property type="evidence" value="ECO:0007669"/>
    <property type="project" value="UniProtKB-SubCell"/>
</dbReference>
<evidence type="ECO:0000313" key="7">
    <source>
        <dbReference type="EMBL" id="MDH0364882.1"/>
    </source>
</evidence>
<dbReference type="RefSeq" id="WP_279823159.1">
    <property type="nucleotide sequence ID" value="NZ_JAOCET010000002.1"/>
</dbReference>
<dbReference type="SUPFAM" id="SSF51306">
    <property type="entry name" value="LexA/Signal peptidase"/>
    <property type="match status" value="1"/>
</dbReference>
<feature type="domain" description="Peptidase S26" evidence="6">
    <location>
        <begin position="31"/>
        <end position="166"/>
    </location>
</feature>
<organism evidence="7 8">
    <name type="scientific">Comamonas aquatica</name>
    <dbReference type="NCBI Taxonomy" id="225991"/>
    <lineage>
        <taxon>Bacteria</taxon>
        <taxon>Pseudomonadati</taxon>
        <taxon>Pseudomonadota</taxon>
        <taxon>Betaproteobacteria</taxon>
        <taxon>Burkholderiales</taxon>
        <taxon>Comamonadaceae</taxon>
        <taxon>Comamonas</taxon>
    </lineage>
</organism>
<evidence type="ECO:0000256" key="2">
    <source>
        <dbReference type="ARBA" id="ARBA00005849"/>
    </source>
</evidence>
<evidence type="ECO:0000256" key="4">
    <source>
        <dbReference type="ARBA" id="ARBA00022764"/>
    </source>
</evidence>
<reference evidence="7" key="1">
    <citation type="submission" date="2022-09" db="EMBL/GenBank/DDBJ databases">
        <title>Intensive care unit water sources are persistently colonized with multi-drug resistant bacteria and are the site of extensive horizontal gene transfer of antibiotic resistance genes.</title>
        <authorList>
            <person name="Diorio-Toth L."/>
        </authorList>
    </citation>
    <scope>NUCLEOTIDE SEQUENCE</scope>
    <source>
        <strain evidence="7">GD04130</strain>
    </source>
</reference>
<comment type="similarity">
    <text evidence="2">Belongs to the peptidase S26C family.</text>
</comment>
<evidence type="ECO:0000256" key="3">
    <source>
        <dbReference type="ARBA" id="ARBA00022729"/>
    </source>
</evidence>
<dbReference type="InterPro" id="IPR036286">
    <property type="entry name" value="LexA/Signal_pep-like_sf"/>
</dbReference>
<proteinExistence type="inferred from homology"/>
<dbReference type="EMBL" id="JAODZU010000029">
    <property type="protein sequence ID" value="MDH0364882.1"/>
    <property type="molecule type" value="Genomic_DNA"/>
</dbReference>
<name>A0AA42I082_9BURK</name>
<evidence type="ECO:0000313" key="8">
    <source>
        <dbReference type="Proteomes" id="UP001158297"/>
    </source>
</evidence>
<keyword evidence="3" id="KW-0732">Signal</keyword>
<evidence type="ECO:0000259" key="6">
    <source>
        <dbReference type="Pfam" id="PF10502"/>
    </source>
</evidence>
<comment type="caution">
    <text evidence="7">The sequence shown here is derived from an EMBL/GenBank/DDBJ whole genome shotgun (WGS) entry which is preliminary data.</text>
</comment>